<gene>
    <name evidence="1" type="ORF">METZ01_LOCUS88531</name>
</gene>
<organism evidence="1">
    <name type="scientific">marine metagenome</name>
    <dbReference type="NCBI Taxonomy" id="408172"/>
    <lineage>
        <taxon>unclassified sequences</taxon>
        <taxon>metagenomes</taxon>
        <taxon>ecological metagenomes</taxon>
    </lineage>
</organism>
<name>A0A381V7K3_9ZZZZ</name>
<dbReference type="AlphaFoldDB" id="A0A381V7K3"/>
<proteinExistence type="predicted"/>
<dbReference type="EMBL" id="UINC01007921">
    <property type="protein sequence ID" value="SVA35677.1"/>
    <property type="molecule type" value="Genomic_DNA"/>
</dbReference>
<protein>
    <submittedName>
        <fullName evidence="1">Uncharacterized protein</fullName>
    </submittedName>
</protein>
<accession>A0A381V7K3</accession>
<sequence>MPIQSDHGITLTTGKGLSKMRLQCEHQKGIIYTVPAEMSWVCEDDTMPAHALAGFFNELLTENGSLTRDLMQKWGIYFRQLPLNDET</sequence>
<evidence type="ECO:0000313" key="1">
    <source>
        <dbReference type="EMBL" id="SVA35677.1"/>
    </source>
</evidence>
<reference evidence="1" key="1">
    <citation type="submission" date="2018-05" db="EMBL/GenBank/DDBJ databases">
        <authorList>
            <person name="Lanie J.A."/>
            <person name="Ng W.-L."/>
            <person name="Kazmierczak K.M."/>
            <person name="Andrzejewski T.M."/>
            <person name="Davidsen T.M."/>
            <person name="Wayne K.J."/>
            <person name="Tettelin H."/>
            <person name="Glass J.I."/>
            <person name="Rusch D."/>
            <person name="Podicherti R."/>
            <person name="Tsui H.-C.T."/>
            <person name="Winkler M.E."/>
        </authorList>
    </citation>
    <scope>NUCLEOTIDE SEQUENCE</scope>
</reference>